<protein>
    <submittedName>
        <fullName evidence="2">Protein-tyrosine-phosphatase</fullName>
    </submittedName>
</protein>
<accession>A0ABQ1I4U1</accession>
<evidence type="ECO:0000259" key="1">
    <source>
        <dbReference type="PROSITE" id="PS50056"/>
    </source>
</evidence>
<evidence type="ECO:0000313" key="2">
    <source>
        <dbReference type="EMBL" id="GGB15246.1"/>
    </source>
</evidence>
<comment type="caution">
    <text evidence="2">The sequence shown here is derived from an EMBL/GenBank/DDBJ whole genome shotgun (WGS) entry which is preliminary data.</text>
</comment>
<dbReference type="InterPro" id="IPR000387">
    <property type="entry name" value="Tyr_Pase_dom"/>
</dbReference>
<reference evidence="3" key="1">
    <citation type="journal article" date="2019" name="Int. J. Syst. Evol. Microbiol.">
        <title>The Global Catalogue of Microorganisms (GCM) 10K type strain sequencing project: providing services to taxonomists for standard genome sequencing and annotation.</title>
        <authorList>
            <consortium name="The Broad Institute Genomics Platform"/>
            <consortium name="The Broad Institute Genome Sequencing Center for Infectious Disease"/>
            <person name="Wu L."/>
            <person name="Ma J."/>
        </authorList>
    </citation>
    <scope>NUCLEOTIDE SEQUENCE [LARGE SCALE GENOMIC DNA]</scope>
    <source>
        <strain evidence="3">CGMCC 1.10131</strain>
    </source>
</reference>
<gene>
    <name evidence="2" type="ORF">GCM10007414_30880</name>
</gene>
<dbReference type="PROSITE" id="PS00383">
    <property type="entry name" value="TYR_PHOSPHATASE_1"/>
    <property type="match status" value="1"/>
</dbReference>
<organism evidence="2 3">
    <name type="scientific">Agarivorans gilvus</name>
    <dbReference type="NCBI Taxonomy" id="680279"/>
    <lineage>
        <taxon>Bacteria</taxon>
        <taxon>Pseudomonadati</taxon>
        <taxon>Pseudomonadota</taxon>
        <taxon>Gammaproteobacteria</taxon>
        <taxon>Alteromonadales</taxon>
        <taxon>Alteromonadaceae</taxon>
        <taxon>Agarivorans</taxon>
    </lineage>
</organism>
<evidence type="ECO:0000313" key="3">
    <source>
        <dbReference type="Proteomes" id="UP000651977"/>
    </source>
</evidence>
<dbReference type="InterPro" id="IPR016130">
    <property type="entry name" value="Tyr_Pase_AS"/>
</dbReference>
<sequence length="164" mass="18181">MSSHPIYAVDVSANAQLLLTPCPGTQGADLYSSLQELCHKNSPALITLMTSEELAENQLSELAKHAVTYDMQWFHLPIEDDNVPDEAWEERFQSVLPRFLQLLNNGMNLTIHCKGGSGRTGLLAARIMLALGIELDEAISKIKAVRPNAFSQAVQQQYIQQFAK</sequence>
<dbReference type="InterPro" id="IPR003595">
    <property type="entry name" value="Tyr_Pase_cat"/>
</dbReference>
<dbReference type="SUPFAM" id="SSF52799">
    <property type="entry name" value="(Phosphotyrosine protein) phosphatases II"/>
    <property type="match status" value="1"/>
</dbReference>
<dbReference type="PROSITE" id="PS50056">
    <property type="entry name" value="TYR_PHOSPHATASE_2"/>
    <property type="match status" value="1"/>
</dbReference>
<dbReference type="Gene3D" id="3.90.190.10">
    <property type="entry name" value="Protein tyrosine phosphatase superfamily"/>
    <property type="match status" value="1"/>
</dbReference>
<dbReference type="EMBL" id="BMDY01000021">
    <property type="protein sequence ID" value="GGB15246.1"/>
    <property type="molecule type" value="Genomic_DNA"/>
</dbReference>
<name>A0ABQ1I4U1_9ALTE</name>
<dbReference type="InterPro" id="IPR029021">
    <property type="entry name" value="Prot-tyrosine_phosphatase-like"/>
</dbReference>
<dbReference type="RefSeq" id="WP_055734637.1">
    <property type="nucleotide sequence ID" value="NZ_BMDY01000021.1"/>
</dbReference>
<dbReference type="Pfam" id="PF22785">
    <property type="entry name" value="Tc-R-P"/>
    <property type="match status" value="1"/>
</dbReference>
<dbReference type="PANTHER" id="PTHR23339">
    <property type="entry name" value="TYROSINE SPECIFIC PROTEIN PHOSPHATASE AND DUAL SPECIFICITY PROTEIN PHOSPHATASE"/>
    <property type="match status" value="1"/>
</dbReference>
<proteinExistence type="predicted"/>
<dbReference type="SMART" id="SM00404">
    <property type="entry name" value="PTPc_motif"/>
    <property type="match status" value="1"/>
</dbReference>
<feature type="domain" description="Tyrosine specific protein phosphatases" evidence="1">
    <location>
        <begin position="90"/>
        <end position="157"/>
    </location>
</feature>
<dbReference type="InterPro" id="IPR050561">
    <property type="entry name" value="PTP"/>
</dbReference>
<dbReference type="Proteomes" id="UP000651977">
    <property type="component" value="Unassembled WGS sequence"/>
</dbReference>
<keyword evidence="3" id="KW-1185">Reference proteome</keyword>